<dbReference type="InParanoid" id="A0A1E7FH06"/>
<accession>A0A1E7FH06</accession>
<protein>
    <submittedName>
        <fullName evidence="2">Uncharacterized protein</fullName>
    </submittedName>
</protein>
<feature type="compositionally biased region" description="Low complexity" evidence="1">
    <location>
        <begin position="84"/>
        <end position="114"/>
    </location>
</feature>
<dbReference type="AlphaFoldDB" id="A0A1E7FH06"/>
<feature type="compositionally biased region" description="Basic and acidic residues" evidence="1">
    <location>
        <begin position="202"/>
        <end position="216"/>
    </location>
</feature>
<name>A0A1E7FH06_9STRA</name>
<keyword evidence="3" id="KW-1185">Reference proteome</keyword>
<organism evidence="2 3">
    <name type="scientific">Fragilariopsis cylindrus CCMP1102</name>
    <dbReference type="NCBI Taxonomy" id="635003"/>
    <lineage>
        <taxon>Eukaryota</taxon>
        <taxon>Sar</taxon>
        <taxon>Stramenopiles</taxon>
        <taxon>Ochrophyta</taxon>
        <taxon>Bacillariophyta</taxon>
        <taxon>Bacillariophyceae</taxon>
        <taxon>Bacillariophycidae</taxon>
        <taxon>Bacillariales</taxon>
        <taxon>Bacillariaceae</taxon>
        <taxon>Fragilariopsis</taxon>
    </lineage>
</organism>
<dbReference type="EMBL" id="KV784357">
    <property type="protein sequence ID" value="OEU17459.1"/>
    <property type="molecule type" value="Genomic_DNA"/>
</dbReference>
<evidence type="ECO:0000313" key="3">
    <source>
        <dbReference type="Proteomes" id="UP000095751"/>
    </source>
</evidence>
<reference evidence="2 3" key="1">
    <citation type="submission" date="2016-09" db="EMBL/GenBank/DDBJ databases">
        <title>Extensive genetic diversity and differential bi-allelic expression allows diatom success in the polar Southern Ocean.</title>
        <authorList>
            <consortium name="DOE Joint Genome Institute"/>
            <person name="Mock T."/>
            <person name="Otillar R.P."/>
            <person name="Strauss J."/>
            <person name="Dupont C."/>
            <person name="Frickenhaus S."/>
            <person name="Maumus F."/>
            <person name="Mcmullan M."/>
            <person name="Sanges R."/>
            <person name="Schmutz J."/>
            <person name="Toseland A."/>
            <person name="Valas R."/>
            <person name="Veluchamy A."/>
            <person name="Ward B.J."/>
            <person name="Allen A."/>
            <person name="Barry K."/>
            <person name="Falciatore A."/>
            <person name="Ferrante M."/>
            <person name="Fortunato A.E."/>
            <person name="Gloeckner G."/>
            <person name="Gruber A."/>
            <person name="Hipkin R."/>
            <person name="Janech M."/>
            <person name="Kroth P."/>
            <person name="Leese F."/>
            <person name="Lindquist E."/>
            <person name="Lyon B.R."/>
            <person name="Martin J."/>
            <person name="Mayer C."/>
            <person name="Parker M."/>
            <person name="Quesneville H."/>
            <person name="Raymond J."/>
            <person name="Uhlig C."/>
            <person name="Valentin K.U."/>
            <person name="Worden A.Z."/>
            <person name="Armbrust E.V."/>
            <person name="Bowler C."/>
            <person name="Green B."/>
            <person name="Moulton V."/>
            <person name="Van Oosterhout C."/>
            <person name="Grigoriev I."/>
        </authorList>
    </citation>
    <scope>NUCLEOTIDE SEQUENCE [LARGE SCALE GENOMIC DNA]</scope>
    <source>
        <strain evidence="2 3">CCMP1102</strain>
    </source>
</reference>
<dbReference type="KEGG" id="fcy:FRACYDRAFT_260876"/>
<dbReference type="Proteomes" id="UP000095751">
    <property type="component" value="Unassembled WGS sequence"/>
</dbReference>
<gene>
    <name evidence="2" type="ORF">FRACYDRAFT_260876</name>
</gene>
<feature type="region of interest" description="Disordered" evidence="1">
    <location>
        <begin position="192"/>
        <end position="216"/>
    </location>
</feature>
<proteinExistence type="predicted"/>
<dbReference type="OrthoDB" id="45742at2759"/>
<evidence type="ECO:0000256" key="1">
    <source>
        <dbReference type="SAM" id="MobiDB-lite"/>
    </source>
</evidence>
<feature type="region of interest" description="Disordered" evidence="1">
    <location>
        <begin position="78"/>
        <end position="114"/>
    </location>
</feature>
<evidence type="ECO:0000313" key="2">
    <source>
        <dbReference type="EMBL" id="OEU17459.1"/>
    </source>
</evidence>
<sequence>MNRIVFRSPFCRLRRHTIVASNSSITAAAATTTTSATNEKTATTHHRFVTTAPSVSGFNHRCVLFDHHYHLSKKTTGLSRCSFSSTSNTTTGGTTTTNDNNSSTSSSSNSSDGLSTEIRSVYVHPLSQVVLEYLQDCRYEWIIEKGLDRSLTLHRDGSFEVKFAVQRPLLLSPPTPSLDGPSDSDIVHQQKNVDENNNNNNIEDKNSNGNNDDKNRNTEAAELTSIGDDNEVIMKGTTTTTIESSSSTISTSTSHVATTTTTTTDDNIRIWTSYDEQEKKHWLTVRKGLFRQRFLLQDNLSMAWNGNRGTSEHIHVAVDEMIRAVDRLESSAISTSTSSQTT</sequence>